<evidence type="ECO:0000256" key="6">
    <source>
        <dbReference type="ARBA" id="ARBA00023136"/>
    </source>
</evidence>
<dbReference type="Gene3D" id="3.30.450.20">
    <property type="entry name" value="PAS domain"/>
    <property type="match status" value="2"/>
</dbReference>
<keyword evidence="2" id="KW-1003">Cell membrane</keyword>
<dbReference type="Gene3D" id="6.10.340.10">
    <property type="match status" value="1"/>
</dbReference>
<evidence type="ECO:0000313" key="13">
    <source>
        <dbReference type="EMBL" id="EPF29336.1"/>
    </source>
</evidence>
<dbReference type="CDD" id="cd12912">
    <property type="entry name" value="PDC2_MCP_like"/>
    <property type="match status" value="1"/>
</dbReference>
<evidence type="ECO:0008006" key="15">
    <source>
        <dbReference type="Google" id="ProtNLM"/>
    </source>
</evidence>
<sequence>MMENETDKQPQKQSRTRKRRNTIGGRLRIILIGLFVFSFGLILAVVHIRVNRTVAAEEIENIKTIARGKADEIGEWLAGTNNMLQAYAETDEMKSDDWNIIQPLLIKAYNRIADTRYLFLAYVKADGEGWTSRGKYLDARPLPYFKPIIQENKEHYITNPFVGATTNAALIIIGHGIQDAAGKNQGIMIAGVDGTSISGIAEKINIGGSGYGVIVDNAGVFVAHPDVEKVMKLNIKELDSQGFTGMSAIGNDMINGVENIRTFTKQGETYFMVYSPIPHSPQWTLGIVIPAAYANRLTGMVVKNLIPYLIALMLFIIVVSLLIPAKISRTLKQTSGMLQEIAQGDGDLTVSLPVQGNDELTDIADYFNQTIQKIAHAVQSVGNSTAVMKSVGQDLTQNMDKSVTAVTHIVAAIEEVRAQSTQQYSRVHETAAAIDEITDAIHTLDSDIKKQSAEISDAAVSIDQMAEHSKSVTETVAKSKTFIEQLAAKSTQTRHSAVGIAKVTREMSTESESLLEASDVIQHIAAQTNLLAMNAAIEAAHAGEAGKGFAVVADEIRKLSEDSALQGKNITAALKNLKQKIDTIAVDSAAVEHVFEEAFALTDSVQQKQDVIMQAMTAQNANSVKILQNIATIKKITAEVSQGSSGMMNLSSKAAQVLASLSEITNTIDAAMNQMNASAGAITTAMQEVNSISLRNKDAIDLLAQEISKFKV</sequence>
<keyword evidence="6 10" id="KW-0472">Membrane</keyword>
<evidence type="ECO:0000256" key="2">
    <source>
        <dbReference type="ARBA" id="ARBA00022475"/>
    </source>
</evidence>
<dbReference type="InterPro" id="IPR033479">
    <property type="entry name" value="dCache_1"/>
</dbReference>
<dbReference type="Proteomes" id="UP000014634">
    <property type="component" value="Unassembled WGS sequence"/>
</dbReference>
<dbReference type="CDD" id="cd06225">
    <property type="entry name" value="HAMP"/>
    <property type="match status" value="1"/>
</dbReference>
<comment type="caution">
    <text evidence="13">The sequence shown here is derived from an EMBL/GenBank/DDBJ whole genome shotgun (WGS) entry which is preliminary data.</text>
</comment>
<gene>
    <name evidence="13" type="ORF">HMPREF9195_00846</name>
</gene>
<protein>
    <recommendedName>
        <fullName evidence="15">Methyl-accepting chemotaxis protein</fullName>
    </recommendedName>
</protein>
<keyword evidence="3" id="KW-0145">Chemotaxis</keyword>
<dbReference type="PRINTS" id="PR00260">
    <property type="entry name" value="CHEMTRNSDUCR"/>
</dbReference>
<evidence type="ECO:0000256" key="8">
    <source>
        <dbReference type="ARBA" id="ARBA00029447"/>
    </source>
</evidence>
<dbReference type="Pfam" id="PF00015">
    <property type="entry name" value="MCPsignal"/>
    <property type="match status" value="1"/>
</dbReference>
<dbReference type="PROSITE" id="PS50111">
    <property type="entry name" value="CHEMOTAXIS_TRANSDUC_2"/>
    <property type="match status" value="1"/>
</dbReference>
<evidence type="ECO:0000256" key="5">
    <source>
        <dbReference type="ARBA" id="ARBA00022989"/>
    </source>
</evidence>
<feature type="domain" description="HAMP" evidence="12">
    <location>
        <begin position="325"/>
        <end position="379"/>
    </location>
</feature>
<dbReference type="EMBL" id="ATFE01000005">
    <property type="protein sequence ID" value="EPF29336.1"/>
    <property type="molecule type" value="Genomic_DNA"/>
</dbReference>
<evidence type="ECO:0000259" key="11">
    <source>
        <dbReference type="PROSITE" id="PS50111"/>
    </source>
</evidence>
<evidence type="ECO:0000256" key="7">
    <source>
        <dbReference type="ARBA" id="ARBA00023224"/>
    </source>
</evidence>
<dbReference type="RefSeq" id="WP_016522813.1">
    <property type="nucleotide sequence ID" value="NZ_KE332517.1"/>
</dbReference>
<keyword evidence="7 9" id="KW-0807">Transducer</keyword>
<dbReference type="Gene3D" id="1.10.287.950">
    <property type="entry name" value="Methyl-accepting chemotaxis protein"/>
    <property type="match status" value="1"/>
</dbReference>
<dbReference type="InterPro" id="IPR004090">
    <property type="entry name" value="Chemotax_Me-accpt_rcpt"/>
</dbReference>
<dbReference type="SMART" id="SM00283">
    <property type="entry name" value="MA"/>
    <property type="match status" value="1"/>
</dbReference>
<dbReference type="Pfam" id="PF02743">
    <property type="entry name" value="dCache_1"/>
    <property type="match status" value="1"/>
</dbReference>
<comment type="subcellular location">
    <subcellularLocation>
        <location evidence="1">Cell membrane</location>
        <topology evidence="1">Multi-pass membrane protein</topology>
    </subcellularLocation>
</comment>
<feature type="transmembrane region" description="Helical" evidence="10">
    <location>
        <begin position="305"/>
        <end position="323"/>
    </location>
</feature>
<accession>A0AA87NRC0</accession>
<reference evidence="13 14" key="1">
    <citation type="submission" date="2013-04" db="EMBL/GenBank/DDBJ databases">
        <title>The Genome Sequence of Treponema medium ATCC 700293.</title>
        <authorList>
            <consortium name="The Broad Institute Genomics Platform"/>
            <person name="Earl A."/>
            <person name="Ward D."/>
            <person name="Feldgarden M."/>
            <person name="Gevers D."/>
            <person name="Leonetti C."/>
            <person name="Blanton J.M."/>
            <person name="Dewhirst F.E."/>
            <person name="Izard J."/>
            <person name="Walker B."/>
            <person name="Young S."/>
            <person name="Zeng Q."/>
            <person name="Gargeya S."/>
            <person name="Fitzgerald M."/>
            <person name="Haas B."/>
            <person name="Abouelleil A."/>
            <person name="Allen A.W."/>
            <person name="Alvarado L."/>
            <person name="Arachchi H.M."/>
            <person name="Berlin A.M."/>
            <person name="Chapman S.B."/>
            <person name="Gainer-Dewar J."/>
            <person name="Goldberg J."/>
            <person name="Griggs A."/>
            <person name="Gujja S."/>
            <person name="Hansen M."/>
            <person name="Howarth C."/>
            <person name="Imamovic A."/>
            <person name="Ireland A."/>
            <person name="Larimer J."/>
            <person name="McCowan C."/>
            <person name="Murphy C."/>
            <person name="Pearson M."/>
            <person name="Poon T.W."/>
            <person name="Priest M."/>
            <person name="Roberts A."/>
            <person name="Saif S."/>
            <person name="Shea T."/>
            <person name="Sisk P."/>
            <person name="Sykes S."/>
            <person name="Wortman J."/>
            <person name="Nusbaum C."/>
            <person name="Birren B."/>
        </authorList>
    </citation>
    <scope>NUCLEOTIDE SEQUENCE [LARGE SCALE GENOMIC DNA]</scope>
    <source>
        <strain evidence="13 14">ATCC 700293</strain>
    </source>
</reference>
<dbReference type="InterPro" id="IPR004089">
    <property type="entry name" value="MCPsignal_dom"/>
</dbReference>
<dbReference type="GO" id="GO:0006935">
    <property type="term" value="P:chemotaxis"/>
    <property type="evidence" value="ECO:0007669"/>
    <property type="project" value="UniProtKB-KW"/>
</dbReference>
<feature type="transmembrane region" description="Helical" evidence="10">
    <location>
        <begin position="27"/>
        <end position="48"/>
    </location>
</feature>
<evidence type="ECO:0000256" key="10">
    <source>
        <dbReference type="SAM" id="Phobius"/>
    </source>
</evidence>
<dbReference type="Pfam" id="PF00672">
    <property type="entry name" value="HAMP"/>
    <property type="match status" value="1"/>
</dbReference>
<evidence type="ECO:0000313" key="14">
    <source>
        <dbReference type="Proteomes" id="UP000014634"/>
    </source>
</evidence>
<comment type="similarity">
    <text evidence="8">Belongs to the methyl-accepting chemotaxis (MCP) protein family.</text>
</comment>
<name>A0AA87NRC0_TREMD</name>
<dbReference type="PANTHER" id="PTHR32089:SF112">
    <property type="entry name" value="LYSOZYME-LIKE PROTEIN-RELATED"/>
    <property type="match status" value="1"/>
</dbReference>
<evidence type="ECO:0000259" key="12">
    <source>
        <dbReference type="PROSITE" id="PS50885"/>
    </source>
</evidence>
<dbReference type="GO" id="GO:0007165">
    <property type="term" value="P:signal transduction"/>
    <property type="evidence" value="ECO:0007669"/>
    <property type="project" value="UniProtKB-KW"/>
</dbReference>
<dbReference type="GO" id="GO:0005886">
    <property type="term" value="C:plasma membrane"/>
    <property type="evidence" value="ECO:0007669"/>
    <property type="project" value="UniProtKB-SubCell"/>
</dbReference>
<keyword evidence="5 10" id="KW-1133">Transmembrane helix</keyword>
<organism evidence="13 14">
    <name type="scientific">Treponema medium ATCC 700293</name>
    <dbReference type="NCBI Taxonomy" id="1125700"/>
    <lineage>
        <taxon>Bacteria</taxon>
        <taxon>Pseudomonadati</taxon>
        <taxon>Spirochaetota</taxon>
        <taxon>Spirochaetia</taxon>
        <taxon>Spirochaetales</taxon>
        <taxon>Treponemataceae</taxon>
        <taxon>Treponema</taxon>
    </lineage>
</organism>
<dbReference type="SMART" id="SM00304">
    <property type="entry name" value="HAMP"/>
    <property type="match status" value="2"/>
</dbReference>
<evidence type="ECO:0000256" key="4">
    <source>
        <dbReference type="ARBA" id="ARBA00022692"/>
    </source>
</evidence>
<keyword evidence="4 10" id="KW-0812">Transmembrane</keyword>
<feature type="domain" description="Methyl-accepting transducer" evidence="11">
    <location>
        <begin position="426"/>
        <end position="651"/>
    </location>
</feature>
<evidence type="ECO:0000256" key="3">
    <source>
        <dbReference type="ARBA" id="ARBA00022500"/>
    </source>
</evidence>
<evidence type="ECO:0000256" key="9">
    <source>
        <dbReference type="PROSITE-ProRule" id="PRU00284"/>
    </source>
</evidence>
<dbReference type="GO" id="GO:0004888">
    <property type="term" value="F:transmembrane signaling receptor activity"/>
    <property type="evidence" value="ECO:0007669"/>
    <property type="project" value="InterPro"/>
</dbReference>
<evidence type="ECO:0000256" key="1">
    <source>
        <dbReference type="ARBA" id="ARBA00004651"/>
    </source>
</evidence>
<proteinExistence type="inferred from homology"/>
<dbReference type="PANTHER" id="PTHR32089">
    <property type="entry name" value="METHYL-ACCEPTING CHEMOTAXIS PROTEIN MCPB"/>
    <property type="match status" value="1"/>
</dbReference>
<dbReference type="InterPro" id="IPR003660">
    <property type="entry name" value="HAMP_dom"/>
</dbReference>
<dbReference type="SUPFAM" id="SSF58104">
    <property type="entry name" value="Methyl-accepting chemotaxis protein (MCP) signaling domain"/>
    <property type="match status" value="1"/>
</dbReference>
<dbReference type="AlphaFoldDB" id="A0AA87NRC0"/>
<dbReference type="PROSITE" id="PS50885">
    <property type="entry name" value="HAMP"/>
    <property type="match status" value="1"/>
</dbReference>